<dbReference type="GO" id="GO:0004748">
    <property type="term" value="F:ribonucleoside-diphosphate reductase activity, thioredoxin disulfide as acceptor"/>
    <property type="evidence" value="ECO:0007669"/>
    <property type="project" value="UniProtKB-EC"/>
</dbReference>
<evidence type="ECO:0000256" key="5">
    <source>
        <dbReference type="ARBA" id="ARBA00047754"/>
    </source>
</evidence>
<sequence length="81" mass="8939">MKYMTKGVCSRSIQFDVEDNIVKRVKFDGGCAGNSQGVASLVDGMNIDEAIRRMENIKCGFKTTSCPDQLANALKEYKANQ</sequence>
<comment type="catalytic activity">
    <reaction evidence="5">
        <text>a 2'-deoxyribonucleoside 5'-diphosphate + [thioredoxin]-disulfide + H2O = a ribonucleoside 5'-diphosphate + [thioredoxin]-dithiol</text>
        <dbReference type="Rhea" id="RHEA:23252"/>
        <dbReference type="Rhea" id="RHEA-COMP:10698"/>
        <dbReference type="Rhea" id="RHEA-COMP:10700"/>
        <dbReference type="ChEBI" id="CHEBI:15377"/>
        <dbReference type="ChEBI" id="CHEBI:29950"/>
        <dbReference type="ChEBI" id="CHEBI:50058"/>
        <dbReference type="ChEBI" id="CHEBI:57930"/>
        <dbReference type="ChEBI" id="CHEBI:73316"/>
        <dbReference type="EC" id="1.17.4.1"/>
    </reaction>
</comment>
<dbReference type="NCBIfam" id="TIGR03905">
    <property type="entry name" value="TIGR03905_4_Cys"/>
    <property type="match status" value="1"/>
</dbReference>
<dbReference type="GO" id="GO:0000166">
    <property type="term" value="F:nucleotide binding"/>
    <property type="evidence" value="ECO:0007669"/>
    <property type="project" value="UniProtKB-KW"/>
</dbReference>
<dbReference type="InterPro" id="IPR024434">
    <property type="entry name" value="TSCPD_dom"/>
</dbReference>
<dbReference type="Pfam" id="PF12637">
    <property type="entry name" value="TSCPD"/>
    <property type="match status" value="1"/>
</dbReference>
<evidence type="ECO:0000313" key="7">
    <source>
        <dbReference type="EMBL" id="SEW31998.1"/>
    </source>
</evidence>
<keyword evidence="4" id="KW-0547">Nucleotide-binding</keyword>
<keyword evidence="3" id="KW-0237">DNA synthesis</keyword>
<comment type="similarity">
    <text evidence="1">Belongs to the ribonucleoside diphosphate reductase class-2 family.</text>
</comment>
<feature type="domain" description="TSCPD" evidence="6">
    <location>
        <begin position="2"/>
        <end position="77"/>
    </location>
</feature>
<keyword evidence="8" id="KW-1185">Reference proteome</keyword>
<evidence type="ECO:0000256" key="4">
    <source>
        <dbReference type="ARBA" id="ARBA00022741"/>
    </source>
</evidence>
<evidence type="ECO:0000313" key="8">
    <source>
        <dbReference type="Proteomes" id="UP000199701"/>
    </source>
</evidence>
<dbReference type="EMBL" id="FOJI01000009">
    <property type="protein sequence ID" value="SEW31998.1"/>
    <property type="molecule type" value="Genomic_DNA"/>
</dbReference>
<name>A0A1I0QW72_9FIRM</name>
<dbReference type="STRING" id="99656.SAMN05421659_109209"/>
<organism evidence="7 8">
    <name type="scientific">[Clostridium] fimetarium</name>
    <dbReference type="NCBI Taxonomy" id="99656"/>
    <lineage>
        <taxon>Bacteria</taxon>
        <taxon>Bacillati</taxon>
        <taxon>Bacillota</taxon>
        <taxon>Clostridia</taxon>
        <taxon>Lachnospirales</taxon>
        <taxon>Lachnospiraceae</taxon>
    </lineage>
</organism>
<protein>
    <recommendedName>
        <fullName evidence="2">ribonucleoside-diphosphate reductase</fullName>
        <ecNumber evidence="2">1.17.4.1</ecNumber>
    </recommendedName>
</protein>
<dbReference type="InterPro" id="IPR023806">
    <property type="entry name" value="CHP03905"/>
</dbReference>
<accession>A0A1I0QW72</accession>
<dbReference type="Proteomes" id="UP000199701">
    <property type="component" value="Unassembled WGS sequence"/>
</dbReference>
<evidence type="ECO:0000256" key="2">
    <source>
        <dbReference type="ARBA" id="ARBA00012274"/>
    </source>
</evidence>
<dbReference type="AlphaFoldDB" id="A0A1I0QW72"/>
<gene>
    <name evidence="7" type="ORF">SAMN05421659_109209</name>
</gene>
<evidence type="ECO:0000256" key="1">
    <source>
        <dbReference type="ARBA" id="ARBA00007405"/>
    </source>
</evidence>
<dbReference type="GO" id="GO:0071897">
    <property type="term" value="P:DNA biosynthetic process"/>
    <property type="evidence" value="ECO:0007669"/>
    <property type="project" value="UniProtKB-KW"/>
</dbReference>
<dbReference type="EC" id="1.17.4.1" evidence="2"/>
<evidence type="ECO:0000256" key="3">
    <source>
        <dbReference type="ARBA" id="ARBA00022634"/>
    </source>
</evidence>
<proteinExistence type="inferred from homology"/>
<evidence type="ECO:0000259" key="6">
    <source>
        <dbReference type="Pfam" id="PF12637"/>
    </source>
</evidence>
<dbReference type="OrthoDB" id="9801525at2"/>
<reference evidence="7 8" key="1">
    <citation type="submission" date="2016-10" db="EMBL/GenBank/DDBJ databases">
        <authorList>
            <person name="de Groot N.N."/>
        </authorList>
    </citation>
    <scope>NUCLEOTIDE SEQUENCE [LARGE SCALE GENOMIC DNA]</scope>
    <source>
        <strain evidence="7 8">DSM 9179</strain>
    </source>
</reference>
<dbReference type="RefSeq" id="WP_092454633.1">
    <property type="nucleotide sequence ID" value="NZ_FOJI01000009.1"/>
</dbReference>